<comment type="similarity">
    <text evidence="1 4">Belongs to the aldehyde dehydrogenase family.</text>
</comment>
<proteinExistence type="inferred from homology"/>
<evidence type="ECO:0000256" key="4">
    <source>
        <dbReference type="RuleBase" id="RU003345"/>
    </source>
</evidence>
<evidence type="ECO:0000313" key="7">
    <source>
        <dbReference type="EMBL" id="KDQ13731.1"/>
    </source>
</evidence>
<dbReference type="HOGENOM" id="CLU_005391_1_0_1"/>
<dbReference type="CDD" id="cd07098">
    <property type="entry name" value="ALDH_F15-22"/>
    <property type="match status" value="1"/>
</dbReference>
<dbReference type="AlphaFoldDB" id="A0A067MQ54"/>
<evidence type="ECO:0000313" key="8">
    <source>
        <dbReference type="Proteomes" id="UP000027195"/>
    </source>
</evidence>
<dbReference type="OrthoDB" id="310895at2759"/>
<dbReference type="SUPFAM" id="SSF53720">
    <property type="entry name" value="ALDH-like"/>
    <property type="match status" value="1"/>
</dbReference>
<name>A0A067MQ54_BOTB1</name>
<keyword evidence="5" id="KW-0812">Transmembrane</keyword>
<accession>A0A067MQ54</accession>
<keyword evidence="5" id="KW-1133">Transmembrane helix</keyword>
<dbReference type="InterPro" id="IPR016162">
    <property type="entry name" value="Ald_DH_N"/>
</dbReference>
<sequence>MASLISFDPLTVLTVCFALGIWFVFDRYQHVKNRALPFHWPAPEASFVSWSSTPIKAPSLFSHRTDTSLLPPSYSDSHQYLTCYDPATALHIATIRADSESDIARKIETAHRAQDNWRSSTWADRRRVIRSFMAWCVREQETCARVCCRDTGKTMVDAALGEILTTCSKMDWILKHGEKALRPSKRHTNLLLAYKSSEVHYDPKGVVAAVVSWNYPMHNLLSPILAAIFAGNSIVVKCSEHVAWSSQWFVGAIRECIAACGWDPEIVQLVICLPEQAEALTTSPLIKHITFIGSETVGRKVAQAATVHLTPCNIELGGKDPCIILPGTDIEQWSSIWMRGVFQGMGQNCIGIERFIVPRNMHATFLSHMQRRIMKLRLGSVLTSAQPGTEFVTVVDGGSMISDARFTELERLVKSAVADGATLVCGGETWRHAYAEDGAYFQPTLLGNVSEGMEIAQEEVFAPIMLVMPYDNVNEAIDIANGTKYGLGASIFGPDQRLCKNVALELECGMVAVNDFGVFYLTQDLPFGGIKKSGYGRFGGPEGLRALTNPKAVTVDRFPWLVRTSIPSVLDYPIRSLAHSWDFIGGLIAFAYAESWRARGAGLLKLIRAGAR</sequence>
<dbReference type="FunFam" id="3.40.309.10:FF:000024">
    <property type="entry name" value="Betaine aldehyde dehydrogenase"/>
    <property type="match status" value="1"/>
</dbReference>
<keyword evidence="2 4" id="KW-0560">Oxidoreductase</keyword>
<dbReference type="InterPro" id="IPR015590">
    <property type="entry name" value="Aldehyde_DH_dom"/>
</dbReference>
<dbReference type="PANTHER" id="PTHR11699">
    <property type="entry name" value="ALDEHYDE DEHYDROGENASE-RELATED"/>
    <property type="match status" value="1"/>
</dbReference>
<dbReference type="PROSITE" id="PS00687">
    <property type="entry name" value="ALDEHYDE_DEHYDR_GLU"/>
    <property type="match status" value="1"/>
</dbReference>
<feature type="domain" description="Aldehyde dehydrogenase" evidence="6">
    <location>
        <begin position="79"/>
        <end position="553"/>
    </location>
</feature>
<evidence type="ECO:0000259" key="6">
    <source>
        <dbReference type="Pfam" id="PF00171"/>
    </source>
</evidence>
<feature type="active site" evidence="3">
    <location>
        <position position="315"/>
    </location>
</feature>
<dbReference type="InterPro" id="IPR016161">
    <property type="entry name" value="Ald_DH/histidinol_DH"/>
</dbReference>
<protein>
    <recommendedName>
        <fullName evidence="6">Aldehyde dehydrogenase domain-containing protein</fullName>
    </recommendedName>
</protein>
<reference evidence="8" key="1">
    <citation type="journal article" date="2014" name="Proc. Natl. Acad. Sci. U.S.A.">
        <title>Extensive sampling of basidiomycete genomes demonstrates inadequacy of the white-rot/brown-rot paradigm for wood decay fungi.</title>
        <authorList>
            <person name="Riley R."/>
            <person name="Salamov A.A."/>
            <person name="Brown D.W."/>
            <person name="Nagy L.G."/>
            <person name="Floudas D."/>
            <person name="Held B.W."/>
            <person name="Levasseur A."/>
            <person name="Lombard V."/>
            <person name="Morin E."/>
            <person name="Otillar R."/>
            <person name="Lindquist E.A."/>
            <person name="Sun H."/>
            <person name="LaButti K.M."/>
            <person name="Schmutz J."/>
            <person name="Jabbour D."/>
            <person name="Luo H."/>
            <person name="Baker S.E."/>
            <person name="Pisabarro A.G."/>
            <person name="Walton J.D."/>
            <person name="Blanchette R.A."/>
            <person name="Henrissat B."/>
            <person name="Martin F."/>
            <person name="Cullen D."/>
            <person name="Hibbett D.S."/>
            <person name="Grigoriev I.V."/>
        </authorList>
    </citation>
    <scope>NUCLEOTIDE SEQUENCE [LARGE SCALE GENOMIC DNA]</scope>
    <source>
        <strain evidence="8">FD-172 SS1</strain>
    </source>
</reference>
<dbReference type="STRING" id="930990.A0A067MQ54"/>
<evidence type="ECO:0000256" key="2">
    <source>
        <dbReference type="ARBA" id="ARBA00023002"/>
    </source>
</evidence>
<dbReference type="InterPro" id="IPR029510">
    <property type="entry name" value="Ald_DH_CS_GLU"/>
</dbReference>
<dbReference type="FunCoup" id="A0A067MQ54">
    <property type="interactions" value="55"/>
</dbReference>
<feature type="transmembrane region" description="Helical" evidence="5">
    <location>
        <begin position="6"/>
        <end position="25"/>
    </location>
</feature>
<evidence type="ECO:0000256" key="5">
    <source>
        <dbReference type="SAM" id="Phobius"/>
    </source>
</evidence>
<dbReference type="InterPro" id="IPR016163">
    <property type="entry name" value="Ald_DH_C"/>
</dbReference>
<dbReference type="Proteomes" id="UP000027195">
    <property type="component" value="Unassembled WGS sequence"/>
</dbReference>
<dbReference type="EMBL" id="KL198042">
    <property type="protein sequence ID" value="KDQ13731.1"/>
    <property type="molecule type" value="Genomic_DNA"/>
</dbReference>
<dbReference type="InParanoid" id="A0A067MQ54"/>
<keyword evidence="8" id="KW-1185">Reference proteome</keyword>
<organism evidence="7 8">
    <name type="scientific">Botryobasidium botryosum (strain FD-172 SS1)</name>
    <dbReference type="NCBI Taxonomy" id="930990"/>
    <lineage>
        <taxon>Eukaryota</taxon>
        <taxon>Fungi</taxon>
        <taxon>Dikarya</taxon>
        <taxon>Basidiomycota</taxon>
        <taxon>Agaricomycotina</taxon>
        <taxon>Agaricomycetes</taxon>
        <taxon>Cantharellales</taxon>
        <taxon>Botryobasidiaceae</taxon>
        <taxon>Botryobasidium</taxon>
    </lineage>
</organism>
<gene>
    <name evidence="7" type="ORF">BOTBODRAFT_33430</name>
</gene>
<evidence type="ECO:0000256" key="3">
    <source>
        <dbReference type="PROSITE-ProRule" id="PRU10007"/>
    </source>
</evidence>
<dbReference type="Gene3D" id="3.40.309.10">
    <property type="entry name" value="Aldehyde Dehydrogenase, Chain A, domain 2"/>
    <property type="match status" value="1"/>
</dbReference>
<evidence type="ECO:0000256" key="1">
    <source>
        <dbReference type="ARBA" id="ARBA00009986"/>
    </source>
</evidence>
<dbReference type="Pfam" id="PF00171">
    <property type="entry name" value="Aldedh"/>
    <property type="match status" value="1"/>
</dbReference>
<dbReference type="Gene3D" id="3.40.605.10">
    <property type="entry name" value="Aldehyde Dehydrogenase, Chain A, domain 1"/>
    <property type="match status" value="1"/>
</dbReference>
<keyword evidence="5" id="KW-0472">Membrane</keyword>
<dbReference type="GO" id="GO:0016620">
    <property type="term" value="F:oxidoreductase activity, acting on the aldehyde or oxo group of donors, NAD or NADP as acceptor"/>
    <property type="evidence" value="ECO:0007669"/>
    <property type="project" value="InterPro"/>
</dbReference>